<comment type="subcellular location">
    <subcellularLocation>
        <location evidence="1">Membrane</location>
        <topology evidence="1">Multi-pass membrane protein</topology>
    </subcellularLocation>
</comment>
<feature type="transmembrane region" description="Helical" evidence="10">
    <location>
        <begin position="256"/>
        <end position="278"/>
    </location>
</feature>
<dbReference type="InterPro" id="IPR017452">
    <property type="entry name" value="GPCR_Rhodpsn_7TM"/>
</dbReference>
<dbReference type="RefSeq" id="XP_020670730.2">
    <property type="nucleotide sequence ID" value="XM_020815071.2"/>
</dbReference>
<keyword evidence="2 8" id="KW-0812">Transmembrane</keyword>
<dbReference type="Gene3D" id="1.20.1070.10">
    <property type="entry name" value="Rhodopsin 7-helix transmembrane proteins"/>
    <property type="match status" value="1"/>
</dbReference>
<evidence type="ECO:0000256" key="3">
    <source>
        <dbReference type="ARBA" id="ARBA00022989"/>
    </source>
</evidence>
<feature type="domain" description="G-protein coupled receptors family 1 profile" evidence="11">
    <location>
        <begin position="51"/>
        <end position="275"/>
    </location>
</feature>
<feature type="transmembrane region" description="Helical" evidence="10">
    <location>
        <begin position="225"/>
        <end position="250"/>
    </location>
</feature>
<keyword evidence="4 8" id="KW-0297">G-protein coupled receptor</keyword>
<dbReference type="PRINTS" id="PR00237">
    <property type="entry name" value="GPCRRHODOPSN"/>
</dbReference>
<dbReference type="Pfam" id="PF00001">
    <property type="entry name" value="7tm_1"/>
    <property type="match status" value="1"/>
</dbReference>
<dbReference type="SUPFAM" id="SSF81321">
    <property type="entry name" value="Family A G protein-coupled receptor-like"/>
    <property type="match status" value="1"/>
</dbReference>
<dbReference type="GeneID" id="110091091"/>
<dbReference type="KEGG" id="pvt:110091091"/>
<keyword evidence="12" id="KW-1185">Reference proteome</keyword>
<dbReference type="AlphaFoldDB" id="A0A6J0VGR1"/>
<evidence type="ECO:0000259" key="11">
    <source>
        <dbReference type="PROSITE" id="PS50262"/>
    </source>
</evidence>
<evidence type="ECO:0000256" key="4">
    <source>
        <dbReference type="ARBA" id="ARBA00023040"/>
    </source>
</evidence>
<feature type="compositionally biased region" description="Polar residues" evidence="9">
    <location>
        <begin position="9"/>
        <end position="20"/>
    </location>
</feature>
<dbReference type="GO" id="GO:0005886">
    <property type="term" value="C:plasma membrane"/>
    <property type="evidence" value="ECO:0007669"/>
    <property type="project" value="UniProtKB-SubCell"/>
</dbReference>
<keyword evidence="3 10" id="KW-1133">Transmembrane helix</keyword>
<evidence type="ECO:0000313" key="13">
    <source>
        <dbReference type="RefSeq" id="XP_020670730.2"/>
    </source>
</evidence>
<evidence type="ECO:0000256" key="8">
    <source>
        <dbReference type="RuleBase" id="RU000688"/>
    </source>
</evidence>
<evidence type="ECO:0000256" key="6">
    <source>
        <dbReference type="ARBA" id="ARBA00023170"/>
    </source>
</evidence>
<dbReference type="Proteomes" id="UP001652642">
    <property type="component" value="Chromosome 4"/>
</dbReference>
<keyword evidence="6 8" id="KW-0675">Receptor</keyword>
<proteinExistence type="inferred from homology"/>
<feature type="transmembrane region" description="Helical" evidence="10">
    <location>
        <begin position="34"/>
        <end position="59"/>
    </location>
</feature>
<reference evidence="13" key="1">
    <citation type="submission" date="2025-08" db="UniProtKB">
        <authorList>
            <consortium name="RefSeq"/>
        </authorList>
    </citation>
    <scope>IDENTIFICATION</scope>
</reference>
<comment type="similarity">
    <text evidence="8">Belongs to the G-protein coupled receptor 1 family.</text>
</comment>
<sequence length="316" mass="36323">MDPAMDSNAIYNGTTGSPNNSTYSPEDDAYFTRLFVVLIFVILVSLFGMVGNGTVIWILGFCMKRNSFTTYILNLSVADFAFLIDLDLEIICSFLNSFYDTNYSIILIWLLPRLCIFTFSTSQFLLAAISIDRCVCLFFPLWHKCHRPSYLSTTVCATIWIFTFLISAIDFALAIYIDYFELWYYQFILNTVLCMPAMTISTIAMLINVFFLSPHHKRGLILKSILLALLFFLFFGFPVNASVLFQMYYIPTSPYFKHYAAIGTSINSAINPLIYFLVGRDKKAQSRGRIKKILGELFQEEESCKEDVEYSFKMHL</sequence>
<dbReference type="OrthoDB" id="9046321at2759"/>
<feature type="transmembrane region" description="Helical" evidence="10">
    <location>
        <begin position="150"/>
        <end position="177"/>
    </location>
</feature>
<protein>
    <submittedName>
        <fullName evidence="13">Mas-related G-protein coupled receptor member A1-like</fullName>
    </submittedName>
</protein>
<dbReference type="InterPro" id="IPR026234">
    <property type="entry name" value="MRGPCRFAMILY"/>
</dbReference>
<evidence type="ECO:0000256" key="2">
    <source>
        <dbReference type="ARBA" id="ARBA00022692"/>
    </source>
</evidence>
<dbReference type="PANTHER" id="PTHR11334:SF68">
    <property type="entry name" value="G-PROTEIN COUPLED RECEPTORS FAMILY 1 PROFILE DOMAIN-CONTAINING PROTEIN-RELATED"/>
    <property type="match status" value="1"/>
</dbReference>
<keyword evidence="5 10" id="KW-0472">Membrane</keyword>
<evidence type="ECO:0000256" key="9">
    <source>
        <dbReference type="SAM" id="MobiDB-lite"/>
    </source>
</evidence>
<feature type="region of interest" description="Disordered" evidence="9">
    <location>
        <begin position="1"/>
        <end position="20"/>
    </location>
</feature>
<evidence type="ECO:0000256" key="7">
    <source>
        <dbReference type="ARBA" id="ARBA00023224"/>
    </source>
</evidence>
<keyword evidence="7 8" id="KW-0807">Transducer</keyword>
<dbReference type="InParanoid" id="A0A6J0VGR1"/>
<dbReference type="PRINTS" id="PR02108">
    <property type="entry name" value="MRGPCRFAMILY"/>
</dbReference>
<organism evidence="12 13">
    <name type="scientific">Pogona vitticeps</name>
    <name type="common">central bearded dragon</name>
    <dbReference type="NCBI Taxonomy" id="103695"/>
    <lineage>
        <taxon>Eukaryota</taxon>
        <taxon>Metazoa</taxon>
        <taxon>Chordata</taxon>
        <taxon>Craniata</taxon>
        <taxon>Vertebrata</taxon>
        <taxon>Euteleostomi</taxon>
        <taxon>Lepidosauria</taxon>
        <taxon>Squamata</taxon>
        <taxon>Bifurcata</taxon>
        <taxon>Unidentata</taxon>
        <taxon>Episquamata</taxon>
        <taxon>Toxicofera</taxon>
        <taxon>Iguania</taxon>
        <taxon>Acrodonta</taxon>
        <taxon>Agamidae</taxon>
        <taxon>Amphibolurinae</taxon>
        <taxon>Pogona</taxon>
    </lineage>
</organism>
<dbReference type="InterPro" id="IPR000276">
    <property type="entry name" value="GPCR_Rhodpsn"/>
</dbReference>
<dbReference type="PROSITE" id="PS00237">
    <property type="entry name" value="G_PROTEIN_RECEP_F1_1"/>
    <property type="match status" value="1"/>
</dbReference>
<accession>A0A6J0VGR1</accession>
<evidence type="ECO:0000256" key="10">
    <source>
        <dbReference type="SAM" id="Phobius"/>
    </source>
</evidence>
<dbReference type="PROSITE" id="PS50262">
    <property type="entry name" value="G_PROTEIN_RECEP_F1_2"/>
    <property type="match status" value="1"/>
</dbReference>
<feature type="transmembrane region" description="Helical" evidence="10">
    <location>
        <begin position="71"/>
        <end position="99"/>
    </location>
</feature>
<feature type="transmembrane region" description="Helical" evidence="10">
    <location>
        <begin position="105"/>
        <end position="129"/>
    </location>
</feature>
<evidence type="ECO:0000313" key="12">
    <source>
        <dbReference type="Proteomes" id="UP001652642"/>
    </source>
</evidence>
<gene>
    <name evidence="13" type="primary">LOC110091091</name>
</gene>
<dbReference type="GO" id="GO:0004930">
    <property type="term" value="F:G protein-coupled receptor activity"/>
    <property type="evidence" value="ECO:0007669"/>
    <property type="project" value="UniProtKB-KW"/>
</dbReference>
<evidence type="ECO:0000256" key="1">
    <source>
        <dbReference type="ARBA" id="ARBA00004141"/>
    </source>
</evidence>
<evidence type="ECO:0000256" key="5">
    <source>
        <dbReference type="ARBA" id="ARBA00023136"/>
    </source>
</evidence>
<feature type="transmembrane region" description="Helical" evidence="10">
    <location>
        <begin position="183"/>
        <end position="213"/>
    </location>
</feature>
<name>A0A6J0VGR1_9SAUR</name>
<dbReference type="PANTHER" id="PTHR11334">
    <property type="entry name" value="MAS-RELATED G-PROTEIN COUPLED RECEPTOR"/>
    <property type="match status" value="1"/>
</dbReference>